<evidence type="ECO:0000313" key="3">
    <source>
        <dbReference type="Proteomes" id="UP001500235"/>
    </source>
</evidence>
<sequence length="68" mass="7377">MRVHLVGAGLLLMLSATTAQAATVVIITDPMTLERRTMVLDTKGPDRVLLCAMPPAMSGCRDVTPRRR</sequence>
<organism evidence="2 3">
    <name type="scientific">Sphingomonas swuensis</name>
    <dbReference type="NCBI Taxonomy" id="977800"/>
    <lineage>
        <taxon>Bacteria</taxon>
        <taxon>Pseudomonadati</taxon>
        <taxon>Pseudomonadota</taxon>
        <taxon>Alphaproteobacteria</taxon>
        <taxon>Sphingomonadales</taxon>
        <taxon>Sphingomonadaceae</taxon>
        <taxon>Sphingomonas</taxon>
    </lineage>
</organism>
<accession>A0ABP7T4B6</accession>
<name>A0ABP7T4B6_9SPHN</name>
<feature type="chain" id="PRO_5045747807" evidence="1">
    <location>
        <begin position="22"/>
        <end position="68"/>
    </location>
</feature>
<protein>
    <submittedName>
        <fullName evidence="2">Uncharacterized protein</fullName>
    </submittedName>
</protein>
<proteinExistence type="predicted"/>
<dbReference type="RefSeq" id="WP_344707387.1">
    <property type="nucleotide sequence ID" value="NZ_BAABBQ010000001.1"/>
</dbReference>
<evidence type="ECO:0000313" key="2">
    <source>
        <dbReference type="EMBL" id="GAA4020544.1"/>
    </source>
</evidence>
<feature type="signal peptide" evidence="1">
    <location>
        <begin position="1"/>
        <end position="21"/>
    </location>
</feature>
<dbReference type="Proteomes" id="UP001500235">
    <property type="component" value="Unassembled WGS sequence"/>
</dbReference>
<dbReference type="EMBL" id="BAABBQ010000001">
    <property type="protein sequence ID" value="GAA4020544.1"/>
    <property type="molecule type" value="Genomic_DNA"/>
</dbReference>
<keyword evidence="3" id="KW-1185">Reference proteome</keyword>
<gene>
    <name evidence="2" type="ORF">GCM10022280_21210</name>
</gene>
<evidence type="ECO:0000256" key="1">
    <source>
        <dbReference type="SAM" id="SignalP"/>
    </source>
</evidence>
<reference evidence="3" key="1">
    <citation type="journal article" date="2019" name="Int. J. Syst. Evol. Microbiol.">
        <title>The Global Catalogue of Microorganisms (GCM) 10K type strain sequencing project: providing services to taxonomists for standard genome sequencing and annotation.</title>
        <authorList>
            <consortium name="The Broad Institute Genomics Platform"/>
            <consortium name="The Broad Institute Genome Sequencing Center for Infectious Disease"/>
            <person name="Wu L."/>
            <person name="Ma J."/>
        </authorList>
    </citation>
    <scope>NUCLEOTIDE SEQUENCE [LARGE SCALE GENOMIC DNA]</scope>
    <source>
        <strain evidence="3">JCM 17563</strain>
    </source>
</reference>
<keyword evidence="1" id="KW-0732">Signal</keyword>
<comment type="caution">
    <text evidence="2">The sequence shown here is derived from an EMBL/GenBank/DDBJ whole genome shotgun (WGS) entry which is preliminary data.</text>
</comment>